<dbReference type="InterPro" id="IPR021856">
    <property type="entry name" value="DUF3465"/>
</dbReference>
<sequence length="131" mass="14676">MHSTILALCLSILLLFTANAVQAVTVEQAFASHKSDVQVKSVGIVLRVLIDDNDGSRHQKFILKLVSGQTILIAHNIDLAPRIDGIGKGETVEFYGEYEWSSKGGVLHWTHHDPQNRHVRGWLKHKGRVYQ</sequence>
<dbReference type="Proteomes" id="UP001461163">
    <property type="component" value="Unassembled WGS sequence"/>
</dbReference>
<keyword evidence="1" id="KW-0732">Signal</keyword>
<keyword evidence="3" id="KW-1185">Reference proteome</keyword>
<reference evidence="2 3" key="1">
    <citation type="submission" date="2024-03" db="EMBL/GenBank/DDBJ databases">
        <title>Community enrichment and isolation of bacterial strains for fucoidan degradation.</title>
        <authorList>
            <person name="Sichert A."/>
        </authorList>
    </citation>
    <scope>NUCLEOTIDE SEQUENCE [LARGE SCALE GENOMIC DNA]</scope>
    <source>
        <strain evidence="2 3">AS12</strain>
    </source>
</reference>
<dbReference type="EMBL" id="JBBMQS010000004">
    <property type="protein sequence ID" value="MEM5497528.1"/>
    <property type="molecule type" value="Genomic_DNA"/>
</dbReference>
<accession>A0ABU9SUG9</accession>
<organism evidence="2 3">
    <name type="scientific">Paraglaciecola mesophila</name>
    <dbReference type="NCBI Taxonomy" id="197222"/>
    <lineage>
        <taxon>Bacteria</taxon>
        <taxon>Pseudomonadati</taxon>
        <taxon>Pseudomonadota</taxon>
        <taxon>Gammaproteobacteria</taxon>
        <taxon>Alteromonadales</taxon>
        <taxon>Alteromonadaceae</taxon>
        <taxon>Paraglaciecola</taxon>
    </lineage>
</organism>
<feature type="signal peptide" evidence="1">
    <location>
        <begin position="1"/>
        <end position="23"/>
    </location>
</feature>
<protein>
    <submittedName>
        <fullName evidence="2">DUF3465 domain-containing protein</fullName>
    </submittedName>
</protein>
<dbReference type="RefSeq" id="WP_342881507.1">
    <property type="nucleotide sequence ID" value="NZ_JBBMQS010000004.1"/>
</dbReference>
<comment type="caution">
    <text evidence="2">The sequence shown here is derived from an EMBL/GenBank/DDBJ whole genome shotgun (WGS) entry which is preliminary data.</text>
</comment>
<evidence type="ECO:0000313" key="3">
    <source>
        <dbReference type="Proteomes" id="UP001461163"/>
    </source>
</evidence>
<feature type="chain" id="PRO_5045138132" evidence="1">
    <location>
        <begin position="24"/>
        <end position="131"/>
    </location>
</feature>
<evidence type="ECO:0000313" key="2">
    <source>
        <dbReference type="EMBL" id="MEM5497528.1"/>
    </source>
</evidence>
<dbReference type="Pfam" id="PF11948">
    <property type="entry name" value="DUF3465"/>
    <property type="match status" value="1"/>
</dbReference>
<evidence type="ECO:0000256" key="1">
    <source>
        <dbReference type="SAM" id="SignalP"/>
    </source>
</evidence>
<name>A0ABU9SUG9_9ALTE</name>
<proteinExistence type="predicted"/>
<gene>
    <name evidence="2" type="ORF">WNY77_09000</name>
</gene>